<protein>
    <submittedName>
        <fullName evidence="2">Unnamed protein product</fullName>
    </submittedName>
</protein>
<dbReference type="PANTHER" id="PTHR37984:SF5">
    <property type="entry name" value="PROTEIN NYNRIN-LIKE"/>
    <property type="match status" value="1"/>
</dbReference>
<dbReference type="InterPro" id="IPR001584">
    <property type="entry name" value="Integrase_cat-core"/>
</dbReference>
<accession>A0A9W7CUW2</accession>
<dbReference type="InterPro" id="IPR050951">
    <property type="entry name" value="Retrovirus_Pol_polyprotein"/>
</dbReference>
<proteinExistence type="predicted"/>
<dbReference type="Pfam" id="PF17921">
    <property type="entry name" value="Integrase_H2C2"/>
    <property type="match status" value="1"/>
</dbReference>
<dbReference type="EMBL" id="BSXT01001654">
    <property type="protein sequence ID" value="GMF44236.1"/>
    <property type="molecule type" value="Genomic_DNA"/>
</dbReference>
<dbReference type="InterPro" id="IPR036397">
    <property type="entry name" value="RNaseH_sf"/>
</dbReference>
<dbReference type="PANTHER" id="PTHR37984">
    <property type="entry name" value="PROTEIN CBG26694"/>
    <property type="match status" value="1"/>
</dbReference>
<dbReference type="SUPFAM" id="SSF53098">
    <property type="entry name" value="Ribonuclease H-like"/>
    <property type="match status" value="1"/>
</dbReference>
<evidence type="ECO:0000259" key="1">
    <source>
        <dbReference type="PROSITE" id="PS50994"/>
    </source>
</evidence>
<sequence length="270" mass="30537">MFNPFATDTGIQRYQADKLQRWSMTMTTYRYVIEHVRGEDNIWANLLSRWSGPSTPMDQSLARMHQIVLVPAVSPLAECSFAWPTFAEICAAQQLQQKQRPEHVTWNGSKARFVFGGDRVWIPGNGDLIPRICVVVHAGRSVHRGKRTTASAISAWCWWAKHREYVSRFVKSCIHCIATGDGREPRPYGPAIHATAPNEVLHFDYLTLPEDEDSGHQYVLVLMDDFSGFVELWATANPDTSSCAAALQAWFNGYGVVKEWISDRVPPSRI</sequence>
<dbReference type="GO" id="GO:0003676">
    <property type="term" value="F:nucleic acid binding"/>
    <property type="evidence" value="ECO:0007669"/>
    <property type="project" value="InterPro"/>
</dbReference>
<evidence type="ECO:0000313" key="3">
    <source>
        <dbReference type="Proteomes" id="UP001165121"/>
    </source>
</evidence>
<dbReference type="Gene3D" id="3.30.420.10">
    <property type="entry name" value="Ribonuclease H-like superfamily/Ribonuclease H"/>
    <property type="match status" value="1"/>
</dbReference>
<evidence type="ECO:0000313" key="2">
    <source>
        <dbReference type="EMBL" id="GMF44236.1"/>
    </source>
</evidence>
<organism evidence="2 3">
    <name type="scientific">Phytophthora fragariaefolia</name>
    <dbReference type="NCBI Taxonomy" id="1490495"/>
    <lineage>
        <taxon>Eukaryota</taxon>
        <taxon>Sar</taxon>
        <taxon>Stramenopiles</taxon>
        <taxon>Oomycota</taxon>
        <taxon>Peronosporomycetes</taxon>
        <taxon>Peronosporales</taxon>
        <taxon>Peronosporaceae</taxon>
        <taxon>Phytophthora</taxon>
    </lineage>
</organism>
<comment type="caution">
    <text evidence="2">The sequence shown here is derived from an EMBL/GenBank/DDBJ whole genome shotgun (WGS) entry which is preliminary data.</text>
</comment>
<dbReference type="InterPro" id="IPR012337">
    <property type="entry name" value="RNaseH-like_sf"/>
</dbReference>
<name>A0A9W7CUW2_9STRA</name>
<keyword evidence="3" id="KW-1185">Reference proteome</keyword>
<reference evidence="2" key="1">
    <citation type="submission" date="2023-04" db="EMBL/GenBank/DDBJ databases">
        <title>Phytophthora fragariaefolia NBRC 109709.</title>
        <authorList>
            <person name="Ichikawa N."/>
            <person name="Sato H."/>
            <person name="Tonouchi N."/>
        </authorList>
    </citation>
    <scope>NUCLEOTIDE SEQUENCE</scope>
    <source>
        <strain evidence="2">NBRC 109709</strain>
    </source>
</reference>
<dbReference type="AlphaFoldDB" id="A0A9W7CUW2"/>
<dbReference type="Proteomes" id="UP001165121">
    <property type="component" value="Unassembled WGS sequence"/>
</dbReference>
<dbReference type="Gene3D" id="1.10.340.70">
    <property type="match status" value="1"/>
</dbReference>
<feature type="domain" description="Integrase catalytic" evidence="1">
    <location>
        <begin position="193"/>
        <end position="270"/>
    </location>
</feature>
<dbReference type="PROSITE" id="PS50994">
    <property type="entry name" value="INTEGRASE"/>
    <property type="match status" value="1"/>
</dbReference>
<dbReference type="GO" id="GO:0015074">
    <property type="term" value="P:DNA integration"/>
    <property type="evidence" value="ECO:0007669"/>
    <property type="project" value="InterPro"/>
</dbReference>
<gene>
    <name evidence="2" type="ORF">Pfra01_001530600</name>
</gene>
<dbReference type="OrthoDB" id="121379at2759"/>
<dbReference type="InterPro" id="IPR041588">
    <property type="entry name" value="Integrase_H2C2"/>
</dbReference>